<proteinExistence type="predicted"/>
<feature type="signal peptide" evidence="1">
    <location>
        <begin position="1"/>
        <end position="22"/>
    </location>
</feature>
<feature type="chain" id="PRO_5039051434" description="Lipoprotein" evidence="1">
    <location>
        <begin position="23"/>
        <end position="250"/>
    </location>
</feature>
<protein>
    <recommendedName>
        <fullName evidence="4">Lipoprotein</fullName>
    </recommendedName>
</protein>
<sequence length="250" mass="28271">MRKVTLCLFIFLLLLLPLTGCTVNQNISDEERLVVENYLSRVLLQGEDAGEVFAAVKVLHRDELSGKMEVWALVEGVAMTKEAEINQGVSLPVVLWTAKGDAGFRVTGHEVPRDGADYAQDLKTLFSRRIQGTLSSFSESRELEILEKRIQDRISRRQQLSMEERQAILSAWQFVQHQPWEGKDRIDPMQVEFRELSAMPGMEYWGQGETWRPLDGDDFGVVLGDSSSHQFAFVILDGVTKEALGFIPVE</sequence>
<evidence type="ECO:0000313" key="3">
    <source>
        <dbReference type="Proteomes" id="UP000675379"/>
    </source>
</evidence>
<keyword evidence="3" id="KW-1185">Reference proteome</keyword>
<evidence type="ECO:0000256" key="1">
    <source>
        <dbReference type="SAM" id="SignalP"/>
    </source>
</evidence>
<dbReference type="AlphaFoldDB" id="A0A941CRX0"/>
<gene>
    <name evidence="2" type="ORF">KCG48_09915</name>
</gene>
<evidence type="ECO:0000313" key="2">
    <source>
        <dbReference type="EMBL" id="MBR0576653.1"/>
    </source>
</evidence>
<dbReference type="EMBL" id="JAGSCS010000013">
    <property type="protein sequence ID" value="MBR0576653.1"/>
    <property type="molecule type" value="Genomic_DNA"/>
</dbReference>
<evidence type="ECO:0008006" key="4">
    <source>
        <dbReference type="Google" id="ProtNLM"/>
    </source>
</evidence>
<accession>A0A941CRX0</accession>
<dbReference type="Proteomes" id="UP000675379">
    <property type="component" value="Unassembled WGS sequence"/>
</dbReference>
<organism evidence="2 3">
    <name type="scientific">Proteiniclasticum sediminis</name>
    <dbReference type="NCBI Taxonomy" id="2804028"/>
    <lineage>
        <taxon>Bacteria</taxon>
        <taxon>Bacillati</taxon>
        <taxon>Bacillota</taxon>
        <taxon>Clostridia</taxon>
        <taxon>Eubacteriales</taxon>
        <taxon>Clostridiaceae</taxon>
        <taxon>Proteiniclasticum</taxon>
    </lineage>
</organism>
<comment type="caution">
    <text evidence="2">The sequence shown here is derived from an EMBL/GenBank/DDBJ whole genome shotgun (WGS) entry which is preliminary data.</text>
</comment>
<keyword evidence="1" id="KW-0732">Signal</keyword>
<reference evidence="2" key="1">
    <citation type="submission" date="2021-04" db="EMBL/GenBank/DDBJ databases">
        <title>Proteiniclasticum sedimins sp. nov., an obligate anaerobic bacterium isolated from anaerobic sludge.</title>
        <authorList>
            <person name="Liu J."/>
        </authorList>
    </citation>
    <scope>NUCLEOTIDE SEQUENCE</scope>
    <source>
        <strain evidence="2">BAD-10</strain>
    </source>
</reference>
<name>A0A941CRX0_9CLOT</name>